<reference evidence="2" key="1">
    <citation type="submission" date="2021-02" db="EMBL/GenBank/DDBJ databases">
        <authorList>
            <person name="Nowell W R."/>
        </authorList>
    </citation>
    <scope>NUCLEOTIDE SEQUENCE</scope>
</reference>
<dbReference type="Gene3D" id="1.20.1270.60">
    <property type="entry name" value="Arfaptin homology (AH) domain/BAR domain"/>
    <property type="match status" value="1"/>
</dbReference>
<comment type="caution">
    <text evidence="2">The sequence shown here is derived from an EMBL/GenBank/DDBJ whole genome shotgun (WGS) entry which is preliminary data.</text>
</comment>
<dbReference type="AlphaFoldDB" id="A0A820LGZ9"/>
<feature type="coiled-coil region" evidence="1">
    <location>
        <begin position="530"/>
        <end position="616"/>
    </location>
</feature>
<accession>A0A820LGZ9</accession>
<gene>
    <name evidence="2" type="ORF">HFQ381_LOCUS17141</name>
</gene>
<evidence type="ECO:0000256" key="1">
    <source>
        <dbReference type="SAM" id="Coils"/>
    </source>
</evidence>
<keyword evidence="1" id="KW-0175">Coiled coil</keyword>
<dbReference type="InterPro" id="IPR027267">
    <property type="entry name" value="AH/BAR_dom_sf"/>
</dbReference>
<sequence>MKVHPTTDDDDLTCPITLQHGTSSFTRQLLRVEDLRSDDILKQHSASYQAQSSRVKLPPIQWQMTVNRTTSNPASTLMQTTIRSEQSNQENQESTNSSHKATYDISIIGLSTGLELIKNDRFETDTTDGYAHYYDNQIDSPNATFKSICEASQNYQLGGTLGELIKNFFHHIEILHITTASSYSYLHAKTWEEITQSSMPKLRIFDIINEDAIETKNLVHYFSLLPFTFTFWTQKNGLYSSQEEIDFKPVEHVYICNRNAIYHCNGYFPNATELTIKHSFHLHYNSIMKVVPLNKLNKLSIECYDFPVEQILHLVNFTKKIRFMANLFPQVESLKIGVVRKEVLNIIRYLLTEKFHLSFLCIKQISKTFVRQFDNKCRKGNMARFNSITRFLSRRDQRSEKSISVVSTPDTPPTMNTLNETDHEYFAPSIDQQKNGVKLQKKLNSMLLEFIEMQKRHAREDREWSTKWETYFQSNRFASECFTTTVKLVTATTCIGNEIADKLTSTNHTLRRNARAVTDTHQYPSLKEQLQNESRLLSKFADELNKLKRQKNELENDLKSIHLQLTRKNLDRPEETKLKTQQRTKKRELQQLKQQIELSEEDHTEAKQKYDENKEALLKKSQENELARLQLFTDPLKKFFNTLKIENTEFSDALNSHSPDKDLNKWRETLRSSSLHSSDKR</sequence>
<protein>
    <submittedName>
        <fullName evidence="2">Uncharacterized protein</fullName>
    </submittedName>
</protein>
<dbReference type="SUPFAM" id="SSF103657">
    <property type="entry name" value="BAR/IMD domain-like"/>
    <property type="match status" value="1"/>
</dbReference>
<organism evidence="2 3">
    <name type="scientific">Rotaria socialis</name>
    <dbReference type="NCBI Taxonomy" id="392032"/>
    <lineage>
        <taxon>Eukaryota</taxon>
        <taxon>Metazoa</taxon>
        <taxon>Spiralia</taxon>
        <taxon>Gnathifera</taxon>
        <taxon>Rotifera</taxon>
        <taxon>Eurotatoria</taxon>
        <taxon>Bdelloidea</taxon>
        <taxon>Philodinida</taxon>
        <taxon>Philodinidae</taxon>
        <taxon>Rotaria</taxon>
    </lineage>
</organism>
<evidence type="ECO:0000313" key="2">
    <source>
        <dbReference type="EMBL" id="CAF4357140.1"/>
    </source>
</evidence>
<dbReference type="Proteomes" id="UP000663851">
    <property type="component" value="Unassembled WGS sequence"/>
</dbReference>
<proteinExistence type="predicted"/>
<dbReference type="EMBL" id="CAJOBO010001255">
    <property type="protein sequence ID" value="CAF4357140.1"/>
    <property type="molecule type" value="Genomic_DNA"/>
</dbReference>
<evidence type="ECO:0000313" key="3">
    <source>
        <dbReference type="Proteomes" id="UP000663851"/>
    </source>
</evidence>
<name>A0A820LGZ9_9BILA</name>